<feature type="region of interest" description="Disordered" evidence="1">
    <location>
        <begin position="153"/>
        <end position="172"/>
    </location>
</feature>
<sequence length="232" mass="26898">MSELVQPKAKSQQPQGQLADLLKGRLEWEGNGSSPGLRSNSAPPTQIFNNENDVNIENSSDPRLDPQYAAYYHLHSRLDPRLPPPLMYTPGQSWQQQMWAPPPFKNKFNDEFDTDFNLKNFDEFTNNNEELINSNIHRDDTLSNSRIPDFRRPQPVWNNDISPVQPNRVGSPSRRKHLLDLVQDDYPNNQASTGFSLRQPHHQFDDLDHEINYLHTNVLSVLDSREDFKVIR</sequence>
<evidence type="ECO:0000313" key="2">
    <source>
        <dbReference type="EMBL" id="KAJ3198753.1"/>
    </source>
</evidence>
<dbReference type="EMBL" id="JADGJW010002272">
    <property type="protein sequence ID" value="KAJ3198753.1"/>
    <property type="molecule type" value="Genomic_DNA"/>
</dbReference>
<organism evidence="2 3">
    <name type="scientific">Clydaea vesicula</name>
    <dbReference type="NCBI Taxonomy" id="447962"/>
    <lineage>
        <taxon>Eukaryota</taxon>
        <taxon>Fungi</taxon>
        <taxon>Fungi incertae sedis</taxon>
        <taxon>Chytridiomycota</taxon>
        <taxon>Chytridiomycota incertae sedis</taxon>
        <taxon>Chytridiomycetes</taxon>
        <taxon>Lobulomycetales</taxon>
        <taxon>Lobulomycetaceae</taxon>
        <taxon>Clydaea</taxon>
    </lineage>
</organism>
<keyword evidence="3" id="KW-1185">Reference proteome</keyword>
<protein>
    <submittedName>
        <fullName evidence="2">Uncharacterized protein</fullName>
    </submittedName>
</protein>
<evidence type="ECO:0000256" key="1">
    <source>
        <dbReference type="SAM" id="MobiDB-lite"/>
    </source>
</evidence>
<feature type="compositionally biased region" description="Polar residues" evidence="1">
    <location>
        <begin position="156"/>
        <end position="170"/>
    </location>
</feature>
<proteinExistence type="predicted"/>
<name>A0AAD5XW89_9FUNG</name>
<accession>A0AAD5XW89</accession>
<feature type="compositionally biased region" description="Polar residues" evidence="1">
    <location>
        <begin position="31"/>
        <end position="46"/>
    </location>
</feature>
<gene>
    <name evidence="2" type="ORF">HK099_003471</name>
</gene>
<evidence type="ECO:0000313" key="3">
    <source>
        <dbReference type="Proteomes" id="UP001211065"/>
    </source>
</evidence>
<reference evidence="2" key="1">
    <citation type="submission" date="2020-05" db="EMBL/GenBank/DDBJ databases">
        <title>Phylogenomic resolution of chytrid fungi.</title>
        <authorList>
            <person name="Stajich J.E."/>
            <person name="Amses K."/>
            <person name="Simmons R."/>
            <person name="Seto K."/>
            <person name="Myers J."/>
            <person name="Bonds A."/>
            <person name="Quandt C.A."/>
            <person name="Barry K."/>
            <person name="Liu P."/>
            <person name="Grigoriev I."/>
            <person name="Longcore J.E."/>
            <person name="James T.Y."/>
        </authorList>
    </citation>
    <scope>NUCLEOTIDE SEQUENCE</scope>
    <source>
        <strain evidence="2">JEL0476</strain>
    </source>
</reference>
<feature type="region of interest" description="Disordered" evidence="1">
    <location>
        <begin position="27"/>
        <end position="46"/>
    </location>
</feature>
<comment type="caution">
    <text evidence="2">The sequence shown here is derived from an EMBL/GenBank/DDBJ whole genome shotgun (WGS) entry which is preliminary data.</text>
</comment>
<dbReference type="AlphaFoldDB" id="A0AAD5XW89"/>
<dbReference type="Proteomes" id="UP001211065">
    <property type="component" value="Unassembled WGS sequence"/>
</dbReference>